<proteinExistence type="predicted"/>
<evidence type="ECO:0000313" key="1">
    <source>
        <dbReference type="EMBL" id="KUP95959.1"/>
    </source>
</evidence>
<dbReference type="PATRIC" id="fig|665004.4.peg.2415"/>
<dbReference type="Pfam" id="PF14539">
    <property type="entry name" value="DUF4442"/>
    <property type="match status" value="1"/>
</dbReference>
<sequence length="141" mass="15638">MNLWPTYRCAGIKVVHIADDWSSATVRLKLGPLNRTIFGTAFGGSLSAMTDPFFTLLALKQLGRGYIVWDKAAEIEFVSPGRGTLTSTMTLPPEEVARIRAATSTGEKFLKWYATSIVDAEGRPVAKVRRQIYVRRKRGSC</sequence>
<dbReference type="InterPro" id="IPR027961">
    <property type="entry name" value="DUF4442"/>
</dbReference>
<comment type="caution">
    <text evidence="1">The sequence shown here is derived from an EMBL/GenBank/DDBJ whole genome shotgun (WGS) entry which is preliminary data.</text>
</comment>
<dbReference type="Gene3D" id="3.10.129.10">
    <property type="entry name" value="Hotdog Thioesterase"/>
    <property type="match status" value="1"/>
</dbReference>
<dbReference type="SUPFAM" id="SSF54637">
    <property type="entry name" value="Thioesterase/thiol ester dehydrase-isomerase"/>
    <property type="match status" value="1"/>
</dbReference>
<protein>
    <submittedName>
        <fullName evidence="1">Tetrameric acyl-CoA thioesterase</fullName>
    </submittedName>
</protein>
<reference evidence="2" key="1">
    <citation type="journal article" date="2017" name="Acta Aliment.">
        <title>Plant polysaccharide degrading enzyme system of Thermpbifida cellulosilytica TB100 revealed by de novo genome project data.</title>
        <authorList>
            <person name="Toth A."/>
            <person name="Baka E."/>
            <person name="Luzics S."/>
            <person name="Bata-Vidacs I."/>
            <person name="Nagy I."/>
            <person name="Balint B."/>
            <person name="Herceg R."/>
            <person name="Olasz F."/>
            <person name="Wilk T."/>
            <person name="Nagy T."/>
            <person name="Kriszt B."/>
            <person name="Nagy I."/>
            <person name="Kukolya J."/>
        </authorList>
    </citation>
    <scope>NUCLEOTIDE SEQUENCE [LARGE SCALE GENOMIC DNA]</scope>
    <source>
        <strain evidence="2">TB100</strain>
    </source>
</reference>
<evidence type="ECO:0000313" key="2">
    <source>
        <dbReference type="Proteomes" id="UP000074382"/>
    </source>
</evidence>
<keyword evidence="2" id="KW-1185">Reference proteome</keyword>
<dbReference type="EMBL" id="LGEM01000103">
    <property type="protein sequence ID" value="KUP95959.1"/>
    <property type="molecule type" value="Genomic_DNA"/>
</dbReference>
<dbReference type="OrthoDB" id="9814774at2"/>
<dbReference type="InterPro" id="IPR029069">
    <property type="entry name" value="HotDog_dom_sf"/>
</dbReference>
<name>A0A147KFE7_THECS</name>
<organism evidence="1 2">
    <name type="scientific">Thermobifida cellulosilytica TB100</name>
    <dbReference type="NCBI Taxonomy" id="665004"/>
    <lineage>
        <taxon>Bacteria</taxon>
        <taxon>Bacillati</taxon>
        <taxon>Actinomycetota</taxon>
        <taxon>Actinomycetes</taxon>
        <taxon>Streptosporangiales</taxon>
        <taxon>Nocardiopsidaceae</taxon>
        <taxon>Thermobifida</taxon>
    </lineage>
</organism>
<dbReference type="AlphaFoldDB" id="A0A147KFE7"/>
<dbReference type="Proteomes" id="UP000074382">
    <property type="component" value="Unassembled WGS sequence"/>
</dbReference>
<gene>
    <name evidence="1" type="ORF">AC529_14700</name>
</gene>
<dbReference type="STRING" id="665004.AC529_14700"/>
<accession>A0A147KFE7</accession>